<sequence length="519" mass="59420">MDPSFSFVVPPRPQSRQSLNHKSWDQVKAQVTALYDCHGLDQVIDIMETMHGFSRTKKQYKTQIARWGLDKKHIKAIEYKAMLKKKRRLRQSHDPDQITFFLHGQEVPDSKIVRFEQRMTKAGKINDSDTFSDIGTPPDLSWQGPLLPQASPTLNEEMDLISLDQQPMDTASTVYYPVNSLPSYTTIDDVQTPKSSLSYPSRQQRGKEEALQDQSRYVAGTAYDLRSHTASNLFGAFGGRSHLSDGSNTCDVSPIEDLSAIIVTATSPRENLPRPPYDLWSVFLYDHIRFTVDREANYKQSTELRAWFKELFKLLGEDPDWYQNAAIYGQVATACWNFISGCLMVRDPKYQSDPTYLLSFHVTHLKNHLHTYLQSSKITRKHLSNLFVQTLVKLYLLFLPKGPNLILTERVSDVIRVEVKNGTAGQNHAIFDSLVAMRENFIIGRCLLEVLIYVGELLFYGGLQTDNVDTQVDESLVALYECFKQLLPSFKELPIPVRFNYGGFEFWDEEQGWFKVGLS</sequence>
<name>A0A6A5Z306_9PLEO</name>
<dbReference type="Proteomes" id="UP000799770">
    <property type="component" value="Unassembled WGS sequence"/>
</dbReference>
<organism evidence="3 4">
    <name type="scientific">Lophiotrema nucula</name>
    <dbReference type="NCBI Taxonomy" id="690887"/>
    <lineage>
        <taxon>Eukaryota</taxon>
        <taxon>Fungi</taxon>
        <taxon>Dikarya</taxon>
        <taxon>Ascomycota</taxon>
        <taxon>Pezizomycotina</taxon>
        <taxon>Dothideomycetes</taxon>
        <taxon>Pleosporomycetidae</taxon>
        <taxon>Pleosporales</taxon>
        <taxon>Lophiotremataceae</taxon>
        <taxon>Lophiotrema</taxon>
    </lineage>
</organism>
<gene>
    <name evidence="3" type="ORF">BDV96DRAFT_119750</name>
</gene>
<keyword evidence="4" id="KW-1185">Reference proteome</keyword>
<dbReference type="AlphaFoldDB" id="A0A6A5Z306"/>
<dbReference type="EMBL" id="ML977328">
    <property type="protein sequence ID" value="KAF2113247.1"/>
    <property type="molecule type" value="Genomic_DNA"/>
</dbReference>
<proteinExistence type="predicted"/>
<accession>A0A6A5Z306</accession>
<evidence type="ECO:0000259" key="2">
    <source>
        <dbReference type="Pfam" id="PF14420"/>
    </source>
</evidence>
<dbReference type="OrthoDB" id="3910313at2759"/>
<dbReference type="Pfam" id="PF14420">
    <property type="entry name" value="Clr5"/>
    <property type="match status" value="1"/>
</dbReference>
<feature type="region of interest" description="Disordered" evidence="1">
    <location>
        <begin position="1"/>
        <end position="21"/>
    </location>
</feature>
<dbReference type="InterPro" id="IPR025676">
    <property type="entry name" value="Clr5_dom"/>
</dbReference>
<evidence type="ECO:0000313" key="4">
    <source>
        <dbReference type="Proteomes" id="UP000799770"/>
    </source>
</evidence>
<reference evidence="3" key="1">
    <citation type="journal article" date="2020" name="Stud. Mycol.">
        <title>101 Dothideomycetes genomes: a test case for predicting lifestyles and emergence of pathogens.</title>
        <authorList>
            <person name="Haridas S."/>
            <person name="Albert R."/>
            <person name="Binder M."/>
            <person name="Bloem J."/>
            <person name="Labutti K."/>
            <person name="Salamov A."/>
            <person name="Andreopoulos B."/>
            <person name="Baker S."/>
            <person name="Barry K."/>
            <person name="Bills G."/>
            <person name="Bluhm B."/>
            <person name="Cannon C."/>
            <person name="Castanera R."/>
            <person name="Culley D."/>
            <person name="Daum C."/>
            <person name="Ezra D."/>
            <person name="Gonzalez J."/>
            <person name="Henrissat B."/>
            <person name="Kuo A."/>
            <person name="Liang C."/>
            <person name="Lipzen A."/>
            <person name="Lutzoni F."/>
            <person name="Magnuson J."/>
            <person name="Mondo S."/>
            <person name="Nolan M."/>
            <person name="Ohm R."/>
            <person name="Pangilinan J."/>
            <person name="Park H.-J."/>
            <person name="Ramirez L."/>
            <person name="Alfaro M."/>
            <person name="Sun H."/>
            <person name="Tritt A."/>
            <person name="Yoshinaga Y."/>
            <person name="Zwiers L.-H."/>
            <person name="Turgeon B."/>
            <person name="Goodwin S."/>
            <person name="Spatafora J."/>
            <person name="Crous P."/>
            <person name="Grigoriev I."/>
        </authorList>
    </citation>
    <scope>NUCLEOTIDE SEQUENCE</scope>
    <source>
        <strain evidence="3">CBS 627.86</strain>
    </source>
</reference>
<protein>
    <recommendedName>
        <fullName evidence="2">Clr5 domain-containing protein</fullName>
    </recommendedName>
</protein>
<feature type="region of interest" description="Disordered" evidence="1">
    <location>
        <begin position="187"/>
        <end position="213"/>
    </location>
</feature>
<evidence type="ECO:0000313" key="3">
    <source>
        <dbReference type="EMBL" id="KAF2113247.1"/>
    </source>
</evidence>
<feature type="compositionally biased region" description="Polar residues" evidence="1">
    <location>
        <begin position="187"/>
        <end position="203"/>
    </location>
</feature>
<dbReference type="PANTHER" id="PTHR38788">
    <property type="entry name" value="CLR5 DOMAIN-CONTAINING PROTEIN"/>
    <property type="match status" value="1"/>
</dbReference>
<feature type="domain" description="Clr5" evidence="2">
    <location>
        <begin position="22"/>
        <end position="71"/>
    </location>
</feature>
<dbReference type="PANTHER" id="PTHR38788:SF3">
    <property type="entry name" value="CLR5 DOMAIN-CONTAINING PROTEIN"/>
    <property type="match status" value="1"/>
</dbReference>
<evidence type="ECO:0000256" key="1">
    <source>
        <dbReference type="SAM" id="MobiDB-lite"/>
    </source>
</evidence>